<keyword evidence="2" id="KW-0805">Transcription regulation</keyword>
<dbReference type="AlphaFoldDB" id="A0A086Y2X0"/>
<dbReference type="Pfam" id="PF00126">
    <property type="entry name" value="HTH_1"/>
    <property type="match status" value="1"/>
</dbReference>
<comment type="similarity">
    <text evidence="1">Belongs to the LysR transcriptional regulatory family.</text>
</comment>
<dbReference type="SUPFAM" id="SSF53850">
    <property type="entry name" value="Periplasmic binding protein-like II"/>
    <property type="match status" value="1"/>
</dbReference>
<dbReference type="PROSITE" id="PS50931">
    <property type="entry name" value="HTH_LYSR"/>
    <property type="match status" value="1"/>
</dbReference>
<evidence type="ECO:0000256" key="1">
    <source>
        <dbReference type="ARBA" id="ARBA00009437"/>
    </source>
</evidence>
<dbReference type="OrthoDB" id="7506954at2"/>
<accession>A0A086Y2X0</accession>
<protein>
    <submittedName>
        <fullName evidence="5">Transcriptional regulator</fullName>
    </submittedName>
</protein>
<gene>
    <name evidence="5" type="ORF">CN97_17900</name>
</gene>
<keyword evidence="6" id="KW-1185">Reference proteome</keyword>
<dbReference type="Gene3D" id="3.40.190.10">
    <property type="entry name" value="Periplasmic binding protein-like II"/>
    <property type="match status" value="2"/>
</dbReference>
<keyword evidence="4" id="KW-0804">Transcription</keyword>
<organism evidence="5 6">
    <name type="scientific">Haematobacter massiliensis</name>
    <dbReference type="NCBI Taxonomy" id="195105"/>
    <lineage>
        <taxon>Bacteria</taxon>
        <taxon>Pseudomonadati</taxon>
        <taxon>Pseudomonadota</taxon>
        <taxon>Alphaproteobacteria</taxon>
        <taxon>Rhodobacterales</taxon>
        <taxon>Paracoccaceae</taxon>
        <taxon>Haematobacter</taxon>
    </lineage>
</organism>
<dbReference type="SUPFAM" id="SSF46785">
    <property type="entry name" value="Winged helix' DNA-binding domain"/>
    <property type="match status" value="1"/>
</dbReference>
<proteinExistence type="inferred from homology"/>
<dbReference type="PRINTS" id="PR00039">
    <property type="entry name" value="HTHLYSR"/>
</dbReference>
<evidence type="ECO:0000313" key="5">
    <source>
        <dbReference type="EMBL" id="KFI28620.1"/>
    </source>
</evidence>
<dbReference type="RefSeq" id="WP_035711546.1">
    <property type="nucleotide sequence ID" value="NZ_CAMIFG010000002.1"/>
</dbReference>
<dbReference type="EMBL" id="JGYG01000007">
    <property type="protein sequence ID" value="KFI28620.1"/>
    <property type="molecule type" value="Genomic_DNA"/>
</dbReference>
<evidence type="ECO:0000313" key="6">
    <source>
        <dbReference type="Proteomes" id="UP000028826"/>
    </source>
</evidence>
<dbReference type="PANTHER" id="PTHR30126:SF39">
    <property type="entry name" value="HTH-TYPE TRANSCRIPTIONAL REGULATOR CYSL"/>
    <property type="match status" value="1"/>
</dbReference>
<keyword evidence="3" id="KW-0238">DNA-binding</keyword>
<dbReference type="InterPro" id="IPR036390">
    <property type="entry name" value="WH_DNA-bd_sf"/>
</dbReference>
<dbReference type="PANTHER" id="PTHR30126">
    <property type="entry name" value="HTH-TYPE TRANSCRIPTIONAL REGULATOR"/>
    <property type="match status" value="1"/>
</dbReference>
<evidence type="ECO:0000256" key="4">
    <source>
        <dbReference type="ARBA" id="ARBA00023163"/>
    </source>
</evidence>
<dbReference type="Proteomes" id="UP000028826">
    <property type="component" value="Unassembled WGS sequence"/>
</dbReference>
<name>A0A086Y2X0_9RHOB</name>
<dbReference type="GO" id="GO:0003700">
    <property type="term" value="F:DNA-binding transcription factor activity"/>
    <property type="evidence" value="ECO:0007669"/>
    <property type="project" value="InterPro"/>
</dbReference>
<dbReference type="InterPro" id="IPR036388">
    <property type="entry name" value="WH-like_DNA-bd_sf"/>
</dbReference>
<dbReference type="FunFam" id="1.10.10.10:FF:000001">
    <property type="entry name" value="LysR family transcriptional regulator"/>
    <property type="match status" value="1"/>
</dbReference>
<evidence type="ECO:0000256" key="2">
    <source>
        <dbReference type="ARBA" id="ARBA00023015"/>
    </source>
</evidence>
<sequence length="311" mass="35262">MPARTPLGDMNLNLLRTFCAIAEEKSITRAAKRLSLSQPSVTVALQRLEEQLGCQLVFRDSRRFGLTLRGEKVYQECAEIFRCVDRISDLTEDRNAEEFGELRLQTLSTLNSTLIDETIRLYHQRYPSITWLVDVQNSQDTVRRITQEKAGLGICLLTKPIITLDCKLLFREEFVVFCGAEHPLYGQAEVTVRDLAREPFIAFECATEGFGLEPMIMLREGLGLGNRISGSSRSLEEVRRMISLGLGIGLLPLMSVAEEVEKGRLWPLRITDQPLGADVFLVSNPLTPFTPPERRFVELLDELRVLYPDMI</sequence>
<dbReference type="InterPro" id="IPR000847">
    <property type="entry name" value="LysR_HTH_N"/>
</dbReference>
<dbReference type="Gene3D" id="1.10.10.10">
    <property type="entry name" value="Winged helix-like DNA-binding domain superfamily/Winged helix DNA-binding domain"/>
    <property type="match status" value="1"/>
</dbReference>
<dbReference type="eggNOG" id="COG0583">
    <property type="taxonomic scope" value="Bacteria"/>
</dbReference>
<comment type="caution">
    <text evidence="5">The sequence shown here is derived from an EMBL/GenBank/DDBJ whole genome shotgun (WGS) entry which is preliminary data.</text>
</comment>
<evidence type="ECO:0000256" key="3">
    <source>
        <dbReference type="ARBA" id="ARBA00023125"/>
    </source>
</evidence>
<reference evidence="5 6" key="1">
    <citation type="submission" date="2014-03" db="EMBL/GenBank/DDBJ databases">
        <title>Genome of Haematobacter massiliensis CCUG 47968.</title>
        <authorList>
            <person name="Wang D."/>
            <person name="Wang G."/>
        </authorList>
    </citation>
    <scope>NUCLEOTIDE SEQUENCE [LARGE SCALE GENOMIC DNA]</scope>
    <source>
        <strain evidence="5 6">CCUG 47968</strain>
    </source>
</reference>
<dbReference type="STRING" id="195105.CN97_17900"/>
<dbReference type="GO" id="GO:0000976">
    <property type="term" value="F:transcription cis-regulatory region binding"/>
    <property type="evidence" value="ECO:0007669"/>
    <property type="project" value="TreeGrafter"/>
</dbReference>
<dbReference type="Pfam" id="PF03466">
    <property type="entry name" value="LysR_substrate"/>
    <property type="match status" value="1"/>
</dbReference>
<dbReference type="CDD" id="cd05466">
    <property type="entry name" value="PBP2_LTTR_substrate"/>
    <property type="match status" value="1"/>
</dbReference>
<dbReference type="InterPro" id="IPR005119">
    <property type="entry name" value="LysR_subst-bd"/>
</dbReference>